<dbReference type="EMBL" id="LR899011">
    <property type="protein sequence ID" value="CAD7085193.1"/>
    <property type="molecule type" value="Genomic_DNA"/>
</dbReference>
<protein>
    <recommendedName>
        <fullName evidence="3">PBZ-type domain-containing protein</fullName>
    </recommendedName>
</protein>
<dbReference type="AlphaFoldDB" id="A0A7R8USC9"/>
<reference evidence="4 5" key="1">
    <citation type="submission" date="2020-11" db="EMBL/GenBank/DDBJ databases">
        <authorList>
            <person name="Wallbank WR R."/>
            <person name="Pardo Diaz C."/>
            <person name="Kozak K."/>
            <person name="Martin S."/>
            <person name="Jiggins C."/>
            <person name="Moest M."/>
            <person name="Warren A I."/>
            <person name="Generalovic N T."/>
            <person name="Byers J.R.P. K."/>
            <person name="Montejo-Kovacevich G."/>
            <person name="Yen C E."/>
        </authorList>
    </citation>
    <scope>NUCLEOTIDE SEQUENCE [LARGE SCALE GENOMIC DNA]</scope>
</reference>
<dbReference type="PANTHER" id="PTHR21315">
    <property type="entry name" value="APRATAXIN AND PNK-LIKE FACTOR-RELATED"/>
    <property type="match status" value="1"/>
</dbReference>
<dbReference type="Proteomes" id="UP000594454">
    <property type="component" value="Chromosome 3"/>
</dbReference>
<feature type="domain" description="PBZ-type" evidence="3">
    <location>
        <begin position="332"/>
        <end position="355"/>
    </location>
</feature>
<sequence>MWNDLCIQMNKLAPPQHSMKTWKKIWLRYVQTRLLRLDTQKMIAPNPANEENQTEKENASTETKSNQSNTSDSSVGSRTYDTDSGITSSHITNESVDINKQAIESDENRMKDQNLDQQVAVQIQNTDLGVVSSHIANKAAEINENCMKNHQDQGLQSDIGAQTNNTDLIMAPSPIPNESESCINSELQGDRDEVTSTIVIDDDDDVIVERNRTDFTTKAPKASADHLTKSENQSENDYFTSLIEVLGEANTIAEEELKVIRTLEQNQEKYRKEKLEIFEKEVLAIEAKVESLEKKQAKVIILKNPMHRIEEAHPGDTDYRRPLYPDPPLGTPDCPYGNLCYRRNPVHFQQFAHPPSTDFEKNYRNRKRMLRQRKKKAKDPEYDDDFIDDEELEQEDFSSDEDDEYVPSDTDDEDTEEMV</sequence>
<feature type="region of interest" description="Disordered" evidence="2">
    <location>
        <begin position="370"/>
        <end position="419"/>
    </location>
</feature>
<feature type="compositionally biased region" description="Acidic residues" evidence="2">
    <location>
        <begin position="381"/>
        <end position="419"/>
    </location>
</feature>
<evidence type="ECO:0000256" key="2">
    <source>
        <dbReference type="SAM" id="MobiDB-lite"/>
    </source>
</evidence>
<dbReference type="InterPro" id="IPR019406">
    <property type="entry name" value="APLF_PBZ"/>
</dbReference>
<keyword evidence="5" id="KW-1185">Reference proteome</keyword>
<dbReference type="OrthoDB" id="8064265at2759"/>
<evidence type="ECO:0000259" key="3">
    <source>
        <dbReference type="Pfam" id="PF10283"/>
    </source>
</evidence>
<dbReference type="GO" id="GO:0003906">
    <property type="term" value="F:DNA-(apurinic or apyrimidinic site) endonuclease activity"/>
    <property type="evidence" value="ECO:0007669"/>
    <property type="project" value="InterPro"/>
</dbReference>
<gene>
    <name evidence="4" type="ORF">HERILL_LOCUS8052</name>
</gene>
<proteinExistence type="predicted"/>
<feature type="compositionally biased region" description="Polar residues" evidence="2">
    <location>
        <begin position="60"/>
        <end position="93"/>
    </location>
</feature>
<dbReference type="InParanoid" id="A0A7R8USC9"/>
<dbReference type="GO" id="GO:0006302">
    <property type="term" value="P:double-strand break repair"/>
    <property type="evidence" value="ECO:0007669"/>
    <property type="project" value="InterPro"/>
</dbReference>
<feature type="coiled-coil region" evidence="1">
    <location>
        <begin position="253"/>
        <end position="295"/>
    </location>
</feature>
<organism evidence="4 5">
    <name type="scientific">Hermetia illucens</name>
    <name type="common">Black soldier fly</name>
    <dbReference type="NCBI Taxonomy" id="343691"/>
    <lineage>
        <taxon>Eukaryota</taxon>
        <taxon>Metazoa</taxon>
        <taxon>Ecdysozoa</taxon>
        <taxon>Arthropoda</taxon>
        <taxon>Hexapoda</taxon>
        <taxon>Insecta</taxon>
        <taxon>Pterygota</taxon>
        <taxon>Neoptera</taxon>
        <taxon>Endopterygota</taxon>
        <taxon>Diptera</taxon>
        <taxon>Brachycera</taxon>
        <taxon>Stratiomyomorpha</taxon>
        <taxon>Stratiomyidae</taxon>
        <taxon>Hermetiinae</taxon>
        <taxon>Hermetia</taxon>
    </lineage>
</organism>
<feature type="region of interest" description="Disordered" evidence="2">
    <location>
        <begin position="41"/>
        <end position="93"/>
    </location>
</feature>
<name>A0A7R8USC9_HERIL</name>
<dbReference type="Pfam" id="PF10283">
    <property type="entry name" value="zf-CCHH"/>
    <property type="match status" value="1"/>
</dbReference>
<dbReference type="GO" id="GO:0035861">
    <property type="term" value="C:site of double-strand break"/>
    <property type="evidence" value="ECO:0007669"/>
    <property type="project" value="TreeGrafter"/>
</dbReference>
<evidence type="ECO:0000313" key="5">
    <source>
        <dbReference type="Proteomes" id="UP000594454"/>
    </source>
</evidence>
<accession>A0A7R8USC9</accession>
<evidence type="ECO:0000313" key="4">
    <source>
        <dbReference type="EMBL" id="CAD7085193.1"/>
    </source>
</evidence>
<keyword evidence="1" id="KW-0175">Coiled coil</keyword>
<evidence type="ECO:0000256" key="1">
    <source>
        <dbReference type="SAM" id="Coils"/>
    </source>
</evidence>
<dbReference type="InterPro" id="IPR039253">
    <property type="entry name" value="APLF"/>
</dbReference>
<dbReference type="GO" id="GO:0008408">
    <property type="term" value="F:3'-5' exonuclease activity"/>
    <property type="evidence" value="ECO:0007669"/>
    <property type="project" value="InterPro"/>
</dbReference>
<dbReference type="GO" id="GO:0005634">
    <property type="term" value="C:nucleus"/>
    <property type="evidence" value="ECO:0007669"/>
    <property type="project" value="TreeGrafter"/>
</dbReference>
<dbReference type="PANTHER" id="PTHR21315:SF2">
    <property type="entry name" value="APRATAXIN AND PNK-LIKE FACTOR"/>
    <property type="match status" value="1"/>
</dbReference>